<dbReference type="InterPro" id="IPR011992">
    <property type="entry name" value="EF-hand-dom_pair"/>
</dbReference>
<dbReference type="SUPFAM" id="SSF47391">
    <property type="entry name" value="Dimerization-anchoring domain of cAMP-dependent PK regulatory subunit"/>
    <property type="match status" value="1"/>
</dbReference>
<evidence type="ECO:0000313" key="3">
    <source>
        <dbReference type="Proteomes" id="UP000041254"/>
    </source>
</evidence>
<dbReference type="OMA" id="YFEKPQN"/>
<evidence type="ECO:0000313" key="2">
    <source>
        <dbReference type="EMBL" id="CEM19480.1"/>
    </source>
</evidence>
<accession>A0A0G4FWA7</accession>
<dbReference type="PhylomeDB" id="A0A0G4FWA7"/>
<gene>
    <name evidence="2" type="ORF">Vbra_16409</name>
</gene>
<dbReference type="CDD" id="cd22961">
    <property type="entry name" value="DD_TEX55-like"/>
    <property type="match status" value="1"/>
</dbReference>
<dbReference type="PANTHER" id="PTHR21847:SF1">
    <property type="entry name" value="EF-HAND CALCIUM-BINDING DOMAIN-CONTAINING PROTEIN 10"/>
    <property type="match status" value="1"/>
</dbReference>
<dbReference type="SUPFAM" id="SSF47473">
    <property type="entry name" value="EF-hand"/>
    <property type="match status" value="1"/>
</dbReference>
<dbReference type="InterPro" id="IPR002048">
    <property type="entry name" value="EF_hand_dom"/>
</dbReference>
<dbReference type="AlphaFoldDB" id="A0A0G4FWA7"/>
<dbReference type="PANTHER" id="PTHR21847">
    <property type="entry name" value="EF-HAND CALCIUM-BINDING DOMAIN-CONTAINING PROTEIN 10"/>
    <property type="match status" value="1"/>
</dbReference>
<feature type="domain" description="EF-hand" evidence="1">
    <location>
        <begin position="60"/>
        <end position="95"/>
    </location>
</feature>
<organism evidence="2 3">
    <name type="scientific">Vitrella brassicaformis (strain CCMP3155)</name>
    <dbReference type="NCBI Taxonomy" id="1169540"/>
    <lineage>
        <taxon>Eukaryota</taxon>
        <taxon>Sar</taxon>
        <taxon>Alveolata</taxon>
        <taxon>Colpodellida</taxon>
        <taxon>Vitrellaceae</taxon>
        <taxon>Vitrella</taxon>
    </lineage>
</organism>
<dbReference type="PROSITE" id="PS50222">
    <property type="entry name" value="EF_HAND_2"/>
    <property type="match status" value="1"/>
</dbReference>
<dbReference type="InParanoid" id="A0A0G4FWA7"/>
<dbReference type="GO" id="GO:0005509">
    <property type="term" value="F:calcium ion binding"/>
    <property type="evidence" value="ECO:0007669"/>
    <property type="project" value="InterPro"/>
</dbReference>
<dbReference type="VEuPathDB" id="CryptoDB:Vbra_16409"/>
<keyword evidence="3" id="KW-1185">Reference proteome</keyword>
<evidence type="ECO:0000259" key="1">
    <source>
        <dbReference type="PROSITE" id="PS50222"/>
    </source>
</evidence>
<dbReference type="EMBL" id="CDMY01000513">
    <property type="protein sequence ID" value="CEM19480.1"/>
    <property type="molecule type" value="Genomic_DNA"/>
</dbReference>
<proteinExistence type="predicted"/>
<dbReference type="OrthoDB" id="10260455at2759"/>
<dbReference type="Proteomes" id="UP000041254">
    <property type="component" value="Unassembled WGS sequence"/>
</dbReference>
<sequence>MMEKTDIRAKAEEYLEKHRITELFTDLCTAVSFHKPVDVRKFLTEELKRRVEEGKEAGVFEDAEIDAVFQMSDLNNSGFISQEQCRKALMTLSSSMKQYEEAKEMTFPNQDVDLPTFQEYAKRLLKTMPKM</sequence>
<protein>
    <recommendedName>
        <fullName evidence="1">EF-hand domain-containing protein</fullName>
    </recommendedName>
</protein>
<dbReference type="SMART" id="SM00054">
    <property type="entry name" value="EFh"/>
    <property type="match status" value="1"/>
</dbReference>
<reference evidence="2 3" key="1">
    <citation type="submission" date="2014-11" db="EMBL/GenBank/DDBJ databases">
        <authorList>
            <person name="Zhu J."/>
            <person name="Qi W."/>
            <person name="Song R."/>
        </authorList>
    </citation>
    <scope>NUCLEOTIDE SEQUENCE [LARGE SCALE GENOMIC DNA]</scope>
</reference>
<name>A0A0G4FWA7_VITBC</name>
<dbReference type="Gene3D" id="1.10.238.10">
    <property type="entry name" value="EF-hand"/>
    <property type="match status" value="1"/>
</dbReference>
<dbReference type="InterPro" id="IPR039879">
    <property type="entry name" value="EFC10"/>
</dbReference>